<feature type="transmembrane region" description="Helical" evidence="1">
    <location>
        <begin position="64"/>
        <end position="87"/>
    </location>
</feature>
<reference evidence="2" key="1">
    <citation type="journal article" date="2012" name="PLoS ONE">
        <title>Gene sets for utilization of primary and secondary nutrition supplies in the distal gut of endangered iberian lynx.</title>
        <authorList>
            <person name="Alcaide M."/>
            <person name="Messina E."/>
            <person name="Richter M."/>
            <person name="Bargiela R."/>
            <person name="Peplies J."/>
            <person name="Huws S.A."/>
            <person name="Newbold C.J."/>
            <person name="Golyshin P.N."/>
            <person name="Simon M.A."/>
            <person name="Lopez G."/>
            <person name="Yakimov M.M."/>
            <person name="Ferrer M."/>
        </authorList>
    </citation>
    <scope>NUCLEOTIDE SEQUENCE</scope>
</reference>
<protein>
    <submittedName>
        <fullName evidence="2">Uncharacterized protein</fullName>
    </submittedName>
</protein>
<evidence type="ECO:0000313" key="2">
    <source>
        <dbReference type="EMBL" id="EJX03777.1"/>
    </source>
</evidence>
<feature type="non-terminal residue" evidence="2">
    <location>
        <position position="1"/>
    </location>
</feature>
<accession>J9G947</accession>
<keyword evidence="1" id="KW-1133">Transmembrane helix</keyword>
<organism evidence="2">
    <name type="scientific">gut metagenome</name>
    <dbReference type="NCBI Taxonomy" id="749906"/>
    <lineage>
        <taxon>unclassified sequences</taxon>
        <taxon>metagenomes</taxon>
        <taxon>organismal metagenomes</taxon>
    </lineage>
</organism>
<sequence>KVFRYQKKVAGLQASTLADAVVYDQFPLLEIEQHVAVERFTGNRYALFPFQAVEDRRFGFGAEVATVVVWIARCFCFLLHSIVAFFLDLGWVSQALLSA</sequence>
<dbReference type="EMBL" id="AMCI01002038">
    <property type="protein sequence ID" value="EJX03777.1"/>
    <property type="molecule type" value="Genomic_DNA"/>
</dbReference>
<keyword evidence="1" id="KW-0812">Transmembrane</keyword>
<comment type="caution">
    <text evidence="2">The sequence shown here is derived from an EMBL/GenBank/DDBJ whole genome shotgun (WGS) entry which is preliminary data.</text>
</comment>
<keyword evidence="1" id="KW-0472">Membrane</keyword>
<dbReference type="AlphaFoldDB" id="J9G947"/>
<evidence type="ECO:0000256" key="1">
    <source>
        <dbReference type="SAM" id="Phobius"/>
    </source>
</evidence>
<gene>
    <name evidence="2" type="ORF">EVA_08116</name>
</gene>
<proteinExistence type="predicted"/>
<name>J9G947_9ZZZZ</name>